<evidence type="ECO:0000256" key="4">
    <source>
        <dbReference type="ARBA" id="ARBA00022452"/>
    </source>
</evidence>
<comment type="subcellular location">
    <subcellularLocation>
        <location evidence="1 14">Cell outer membrane</location>
        <topology evidence="1 14">Multi-pass membrane protein</topology>
    </subcellularLocation>
</comment>
<keyword evidence="10 15" id="KW-0798">TonB box</keyword>
<dbReference type="FunFam" id="2.170.130.10:FF:000001">
    <property type="entry name" value="Catecholate siderophore TonB-dependent receptor"/>
    <property type="match status" value="1"/>
</dbReference>
<keyword evidence="8" id="KW-0408">Iron</keyword>
<evidence type="ECO:0000256" key="10">
    <source>
        <dbReference type="ARBA" id="ARBA00023077"/>
    </source>
</evidence>
<dbReference type="AlphaFoldDB" id="A0A2M9WHC0"/>
<sequence>MSVHILTDTLLADKKVASIVENTLENNNKNWARWTSPLTCLALLVHAHCALAEDTLQVTADSKTAPEKGYVAQTSTTASRTNESILATPQSVSVITRSEMDDRNVQSTTQALQYTPGVFASTSAISSRFDYFNIRGFDSTLNGTLLDGLRSTTQQSYVQYQPYGLEQLDVLRGPNGFLYGAGSPGGIINAISKRPTLNAQHEVAIQTGSHGRMQGQFDTSGPLNDDKTLLYRVVGVGRDSNTQFDNVPDDTLYLAPSLTWRPDADTSLTVLASVSRNKFGPPRPYLPLYGTLLSNPNGQVNHNSYLDGTNLDNHMTQSNLGYELDHHFGDRWTFHSASRYTETDLMTQTLSGASLAADMRTLNRVAYEFGIKGKIFATDNNLKTEWDAGPVHGSSVAGVSFRHTGEDYYLNYGRASSIDIYQPTGNGRFPTTSPYTSTQQNANETGVYLSNSLALFQHLNLDLSARQDWASVNTKNRLNDTYTSQDDQRFTWRAGLSWITDIGVAPYVSYATSFAPVLGTNFYGETYKPTTGKQWEVGVKYQPEQFDALFTLAWFDLTQDNVQTTDPDNSLNKIQTGQVTSKGIEASATANLTDDWKLIASYSWNNLETSKTTVAGAQGKTPTAMPEHMASLWSNYTVASGPLASLGLGAGVRYVGSTWADTNNTIKVPDYTVVDAAIHYDLGQINAHLHGLNVALNANNLLNKHYWVSCSTTTCTTGYDRSLSATLSYRW</sequence>
<gene>
    <name evidence="18" type="ORF">PRCB_02670</name>
</gene>
<dbReference type="Pfam" id="PF07715">
    <property type="entry name" value="Plug"/>
    <property type="match status" value="1"/>
</dbReference>
<keyword evidence="11 14" id="KW-0472">Membrane</keyword>
<dbReference type="Gene3D" id="2.170.130.10">
    <property type="entry name" value="TonB-dependent receptor, plug domain"/>
    <property type="match status" value="1"/>
</dbReference>
<keyword evidence="9" id="KW-0406">Ion transport</keyword>
<dbReference type="InterPro" id="IPR000531">
    <property type="entry name" value="Beta-barrel_TonB"/>
</dbReference>
<organism evidence="18 19">
    <name type="scientific">Pantoea rodasii</name>
    <dbReference type="NCBI Taxonomy" id="1076549"/>
    <lineage>
        <taxon>Bacteria</taxon>
        <taxon>Pseudomonadati</taxon>
        <taxon>Pseudomonadota</taxon>
        <taxon>Gammaproteobacteria</taxon>
        <taxon>Enterobacterales</taxon>
        <taxon>Erwiniaceae</taxon>
        <taxon>Pantoea</taxon>
    </lineage>
</organism>
<evidence type="ECO:0000256" key="3">
    <source>
        <dbReference type="ARBA" id="ARBA00022448"/>
    </source>
</evidence>
<evidence type="ECO:0000313" key="19">
    <source>
        <dbReference type="Proteomes" id="UP000232062"/>
    </source>
</evidence>
<evidence type="ECO:0000256" key="13">
    <source>
        <dbReference type="ARBA" id="ARBA00023237"/>
    </source>
</evidence>
<dbReference type="STRING" id="1076549.HA45_19135"/>
<dbReference type="PANTHER" id="PTHR32552:SF68">
    <property type="entry name" value="FERRICHROME OUTER MEMBRANE TRANSPORTER_PHAGE RECEPTOR"/>
    <property type="match status" value="1"/>
</dbReference>
<dbReference type="InterPro" id="IPR039426">
    <property type="entry name" value="TonB-dep_rcpt-like"/>
</dbReference>
<dbReference type="Pfam" id="PF00593">
    <property type="entry name" value="TonB_dep_Rec_b-barrel"/>
    <property type="match status" value="1"/>
</dbReference>
<proteinExistence type="inferred from homology"/>
<dbReference type="InterPro" id="IPR036942">
    <property type="entry name" value="Beta-barrel_TonB_sf"/>
</dbReference>
<dbReference type="GO" id="GO:0009279">
    <property type="term" value="C:cell outer membrane"/>
    <property type="evidence" value="ECO:0007669"/>
    <property type="project" value="UniProtKB-SubCell"/>
</dbReference>
<reference evidence="18 19" key="1">
    <citation type="submission" date="2017-11" db="EMBL/GenBank/DDBJ databases">
        <title>The genome sequence of Pantoea rodasii DSM 26611.</title>
        <authorList>
            <person name="Gao J."/>
            <person name="Mao X."/>
            <person name="Sun J."/>
        </authorList>
    </citation>
    <scope>NUCLEOTIDE SEQUENCE [LARGE SCALE GENOMIC DNA]</scope>
    <source>
        <strain evidence="18 19">DSM 26611</strain>
    </source>
</reference>
<feature type="domain" description="TonB-dependent receptor-like beta-barrel" evidence="16">
    <location>
        <begin position="260"/>
        <end position="701"/>
    </location>
</feature>
<protein>
    <submittedName>
        <fullName evidence="18">TonB-dependent siderophore receptor</fullName>
    </submittedName>
</protein>
<dbReference type="InterPro" id="IPR012910">
    <property type="entry name" value="Plug_dom"/>
</dbReference>
<keyword evidence="5" id="KW-0410">Iron transport</keyword>
<dbReference type="OrthoDB" id="127311at2"/>
<accession>A0A2M9WHC0</accession>
<dbReference type="PANTHER" id="PTHR32552">
    <property type="entry name" value="FERRICHROME IRON RECEPTOR-RELATED"/>
    <property type="match status" value="1"/>
</dbReference>
<comment type="caution">
    <text evidence="18">The sequence shown here is derived from an EMBL/GenBank/DDBJ whole genome shotgun (WGS) entry which is preliminary data.</text>
</comment>
<dbReference type="SUPFAM" id="SSF56935">
    <property type="entry name" value="Porins"/>
    <property type="match status" value="1"/>
</dbReference>
<dbReference type="InterPro" id="IPR037066">
    <property type="entry name" value="Plug_dom_sf"/>
</dbReference>
<evidence type="ECO:0000259" key="16">
    <source>
        <dbReference type="Pfam" id="PF00593"/>
    </source>
</evidence>
<keyword evidence="6 14" id="KW-0812">Transmembrane</keyword>
<dbReference type="GO" id="GO:0015891">
    <property type="term" value="P:siderophore transport"/>
    <property type="evidence" value="ECO:0007669"/>
    <property type="project" value="InterPro"/>
</dbReference>
<evidence type="ECO:0000256" key="5">
    <source>
        <dbReference type="ARBA" id="ARBA00022496"/>
    </source>
</evidence>
<evidence type="ECO:0000256" key="15">
    <source>
        <dbReference type="RuleBase" id="RU003357"/>
    </source>
</evidence>
<feature type="domain" description="TonB-dependent receptor plug" evidence="17">
    <location>
        <begin position="86"/>
        <end position="187"/>
    </location>
</feature>
<evidence type="ECO:0000256" key="6">
    <source>
        <dbReference type="ARBA" id="ARBA00022692"/>
    </source>
</evidence>
<keyword evidence="4 14" id="KW-1134">Transmembrane beta strand</keyword>
<name>A0A2M9WHC0_9GAMM</name>
<dbReference type="PROSITE" id="PS52016">
    <property type="entry name" value="TONB_DEPENDENT_REC_3"/>
    <property type="match status" value="1"/>
</dbReference>
<dbReference type="NCBIfam" id="TIGR01783">
    <property type="entry name" value="TonB-siderophor"/>
    <property type="match status" value="1"/>
</dbReference>
<dbReference type="CDD" id="cd01347">
    <property type="entry name" value="ligand_gated_channel"/>
    <property type="match status" value="1"/>
</dbReference>
<dbReference type="Gene3D" id="2.40.170.20">
    <property type="entry name" value="TonB-dependent receptor, beta-barrel domain"/>
    <property type="match status" value="1"/>
</dbReference>
<evidence type="ECO:0000259" key="17">
    <source>
        <dbReference type="Pfam" id="PF07715"/>
    </source>
</evidence>
<keyword evidence="3 14" id="KW-0813">Transport</keyword>
<keyword evidence="13 14" id="KW-0998">Cell outer membrane</keyword>
<evidence type="ECO:0000256" key="2">
    <source>
        <dbReference type="ARBA" id="ARBA00009810"/>
    </source>
</evidence>
<evidence type="ECO:0000256" key="12">
    <source>
        <dbReference type="ARBA" id="ARBA00023170"/>
    </source>
</evidence>
<dbReference type="FunFam" id="2.40.170.20:FF:000005">
    <property type="entry name" value="TonB-dependent siderophore receptor"/>
    <property type="match status" value="1"/>
</dbReference>
<keyword evidence="7" id="KW-0732">Signal</keyword>
<keyword evidence="12 18" id="KW-0675">Receptor</keyword>
<dbReference type="Proteomes" id="UP000232062">
    <property type="component" value="Unassembled WGS sequence"/>
</dbReference>
<dbReference type="InterPro" id="IPR010105">
    <property type="entry name" value="TonB_sidphr_rcpt"/>
</dbReference>
<evidence type="ECO:0000256" key="1">
    <source>
        <dbReference type="ARBA" id="ARBA00004571"/>
    </source>
</evidence>
<evidence type="ECO:0000256" key="8">
    <source>
        <dbReference type="ARBA" id="ARBA00023004"/>
    </source>
</evidence>
<evidence type="ECO:0000313" key="18">
    <source>
        <dbReference type="EMBL" id="PJZ06935.1"/>
    </source>
</evidence>
<keyword evidence="19" id="KW-1185">Reference proteome</keyword>
<comment type="similarity">
    <text evidence="2 14 15">Belongs to the TonB-dependent receptor family.</text>
</comment>
<evidence type="ECO:0000256" key="9">
    <source>
        <dbReference type="ARBA" id="ARBA00023065"/>
    </source>
</evidence>
<dbReference type="GO" id="GO:0038023">
    <property type="term" value="F:signaling receptor activity"/>
    <property type="evidence" value="ECO:0007669"/>
    <property type="project" value="InterPro"/>
</dbReference>
<dbReference type="GO" id="GO:0015344">
    <property type="term" value="F:siderophore uptake transmembrane transporter activity"/>
    <property type="evidence" value="ECO:0007669"/>
    <property type="project" value="TreeGrafter"/>
</dbReference>
<evidence type="ECO:0000256" key="7">
    <source>
        <dbReference type="ARBA" id="ARBA00022729"/>
    </source>
</evidence>
<evidence type="ECO:0000256" key="14">
    <source>
        <dbReference type="PROSITE-ProRule" id="PRU01360"/>
    </source>
</evidence>
<dbReference type="EMBL" id="PIQI01000009">
    <property type="protein sequence ID" value="PJZ06935.1"/>
    <property type="molecule type" value="Genomic_DNA"/>
</dbReference>
<evidence type="ECO:0000256" key="11">
    <source>
        <dbReference type="ARBA" id="ARBA00023136"/>
    </source>
</evidence>